<dbReference type="PIRSF" id="PIRSF036625">
    <property type="entry name" value="GAF_ANTAR"/>
    <property type="match status" value="1"/>
</dbReference>
<dbReference type="GO" id="GO:0016301">
    <property type="term" value="F:kinase activity"/>
    <property type="evidence" value="ECO:0007669"/>
    <property type="project" value="UniProtKB-KW"/>
</dbReference>
<evidence type="ECO:0000256" key="3">
    <source>
        <dbReference type="ARBA" id="ARBA00023015"/>
    </source>
</evidence>
<sequence>MTATPKDSNPDSVPGGTTADPATVFAALAEIIYQGAQPAEMYSAICIAATLIVPGCDHASLLVRTDDRYITVGASDRLAQHVDELERKAGDGPCIDAIEEETPQIETDLTTPTQWPKFAAALLAQTPVRGAMGFRLLVDKRKGAALNLFSETPNSFDTESAGRAAVLASFASVAVNAIAHGEDAASLRRGLLSNREIGKAVGMLMLLNGFTEDEAFDLLRHHSQSLNIKLADVARTVIENRGQLPPEALETDDTVNPTVSG</sequence>
<keyword evidence="3" id="KW-0805">Transcription regulation</keyword>
<dbReference type="PROSITE" id="PS50921">
    <property type="entry name" value="ANTAR"/>
    <property type="match status" value="1"/>
</dbReference>
<evidence type="ECO:0000256" key="2">
    <source>
        <dbReference type="ARBA" id="ARBA00022777"/>
    </source>
</evidence>
<dbReference type="InterPro" id="IPR029016">
    <property type="entry name" value="GAF-like_dom_sf"/>
</dbReference>
<dbReference type="Gene3D" id="3.30.450.40">
    <property type="match status" value="1"/>
</dbReference>
<dbReference type="InterPro" id="IPR003018">
    <property type="entry name" value="GAF"/>
</dbReference>
<dbReference type="SUPFAM" id="SSF55781">
    <property type="entry name" value="GAF domain-like"/>
    <property type="match status" value="1"/>
</dbReference>
<evidence type="ECO:0000256" key="1">
    <source>
        <dbReference type="ARBA" id="ARBA00022679"/>
    </source>
</evidence>
<dbReference type="InterPro" id="IPR005561">
    <property type="entry name" value="ANTAR"/>
</dbReference>
<keyword evidence="2" id="KW-0418">Kinase</keyword>
<evidence type="ECO:0000256" key="4">
    <source>
        <dbReference type="ARBA" id="ARBA00023163"/>
    </source>
</evidence>
<keyword evidence="1" id="KW-0808">Transferase</keyword>
<dbReference type="InterPro" id="IPR012074">
    <property type="entry name" value="GAF_ANTAR"/>
</dbReference>
<dbReference type="SMART" id="SM01012">
    <property type="entry name" value="ANTAR"/>
    <property type="match status" value="1"/>
</dbReference>
<accession>A0A2Z5YD98</accession>
<evidence type="ECO:0000313" key="5">
    <source>
        <dbReference type="EMBL" id="RFZ35802.1"/>
    </source>
</evidence>
<dbReference type="Proteomes" id="UP000257451">
    <property type="component" value="Unassembled WGS sequence"/>
</dbReference>
<dbReference type="Gene3D" id="1.10.10.10">
    <property type="entry name" value="Winged helix-like DNA-binding domain superfamily/Winged helix DNA-binding domain"/>
    <property type="match status" value="1"/>
</dbReference>
<name>A0A2Z5YD98_MYCMR</name>
<comment type="caution">
    <text evidence="5">The sequence shown here is derived from an EMBL/GenBank/DDBJ whole genome shotgun (WGS) entry which is preliminary data.</text>
</comment>
<evidence type="ECO:0000313" key="6">
    <source>
        <dbReference type="Proteomes" id="UP000257451"/>
    </source>
</evidence>
<dbReference type="AlphaFoldDB" id="A0A2Z5YD98"/>
<proteinExistence type="predicted"/>
<dbReference type="GeneID" id="34343402"/>
<dbReference type="Pfam" id="PF03861">
    <property type="entry name" value="ANTAR"/>
    <property type="match status" value="1"/>
</dbReference>
<dbReference type="InterPro" id="IPR011006">
    <property type="entry name" value="CheY-like_superfamily"/>
</dbReference>
<reference evidence="5 6" key="1">
    <citation type="journal article" date="2018" name="Sci. Rep.">
        <title>Extensive genomic diversity among Mycobacterium marinum strains revealed by whole genome sequencing.</title>
        <authorList>
            <person name="Das S."/>
            <person name="Pettersson B.M."/>
            <person name="Behra P.R."/>
            <person name="Mallick A."/>
            <person name="Cheramie M."/>
            <person name="Ramesh M."/>
            <person name="Shirreff L."/>
            <person name="DuCote T."/>
            <person name="Dasgupta S."/>
            <person name="Ennis D.G."/>
            <person name="Kirsebom L.A."/>
        </authorList>
    </citation>
    <scope>NUCLEOTIDE SEQUENCE [LARGE SCALE GENOMIC DNA]</scope>
    <source>
        <strain evidence="5 6">Davis1</strain>
    </source>
</reference>
<dbReference type="SUPFAM" id="SSF52172">
    <property type="entry name" value="CheY-like"/>
    <property type="match status" value="1"/>
</dbReference>
<dbReference type="Pfam" id="PF13185">
    <property type="entry name" value="GAF_2"/>
    <property type="match status" value="1"/>
</dbReference>
<dbReference type="RefSeq" id="WP_020728259.1">
    <property type="nucleotide sequence ID" value="NZ_BQLA01000082.1"/>
</dbReference>
<protein>
    <submittedName>
        <fullName evidence="5">ANTAR domain protein</fullName>
    </submittedName>
</protein>
<dbReference type="GO" id="GO:0003723">
    <property type="term" value="F:RNA binding"/>
    <property type="evidence" value="ECO:0007669"/>
    <property type="project" value="InterPro"/>
</dbReference>
<dbReference type="EMBL" id="PEDF01000157">
    <property type="protein sequence ID" value="RFZ35802.1"/>
    <property type="molecule type" value="Genomic_DNA"/>
</dbReference>
<organism evidence="5 6">
    <name type="scientific">Mycobacterium marinum</name>
    <dbReference type="NCBI Taxonomy" id="1781"/>
    <lineage>
        <taxon>Bacteria</taxon>
        <taxon>Bacillati</taxon>
        <taxon>Actinomycetota</taxon>
        <taxon>Actinomycetes</taxon>
        <taxon>Mycobacteriales</taxon>
        <taxon>Mycobacteriaceae</taxon>
        <taxon>Mycobacterium</taxon>
        <taxon>Mycobacterium ulcerans group</taxon>
    </lineage>
</organism>
<gene>
    <name evidence="5" type="ORF">DAVIS_04217</name>
</gene>
<dbReference type="InterPro" id="IPR036388">
    <property type="entry name" value="WH-like_DNA-bd_sf"/>
</dbReference>
<keyword evidence="4" id="KW-0804">Transcription</keyword>